<feature type="transmembrane region" description="Helical" evidence="1">
    <location>
        <begin position="27"/>
        <end position="45"/>
    </location>
</feature>
<reference evidence="2" key="1">
    <citation type="submission" date="2021-07" db="EMBL/GenBank/DDBJ databases">
        <title>Shewanella sp. YLB-07 whole genome sequence.</title>
        <authorList>
            <person name="Yu L."/>
        </authorList>
    </citation>
    <scope>NUCLEOTIDE SEQUENCE</scope>
    <source>
        <strain evidence="2">YLB-08</strain>
    </source>
</reference>
<keyword evidence="1" id="KW-0472">Membrane</keyword>
<dbReference type="EMBL" id="CP045503">
    <property type="protein sequence ID" value="QPG59327.1"/>
    <property type="molecule type" value="Genomic_DNA"/>
</dbReference>
<keyword evidence="1" id="KW-1133">Transmembrane helix</keyword>
<keyword evidence="3" id="KW-1185">Reference proteome</keyword>
<keyword evidence="1" id="KW-0812">Transmembrane</keyword>
<name>A0ABX6V9H4_9GAMM</name>
<evidence type="ECO:0000313" key="2">
    <source>
        <dbReference type="EMBL" id="QPG59327.1"/>
    </source>
</evidence>
<accession>A0ABX6V9H4</accession>
<protein>
    <submittedName>
        <fullName evidence="2">Uncharacterized protein</fullName>
    </submittedName>
</protein>
<gene>
    <name evidence="2" type="ORF">FM038_019520</name>
</gene>
<organism evidence="2 3">
    <name type="scientific">Shewanella eurypsychrophilus</name>
    <dbReference type="NCBI Taxonomy" id="2593656"/>
    <lineage>
        <taxon>Bacteria</taxon>
        <taxon>Pseudomonadati</taxon>
        <taxon>Pseudomonadota</taxon>
        <taxon>Gammaproteobacteria</taxon>
        <taxon>Alteromonadales</taxon>
        <taxon>Shewanellaceae</taxon>
        <taxon>Shewanella</taxon>
    </lineage>
</organism>
<sequence>MMLFVLVVNVLGGIVIAIKTRGNLPYLLFGNFLFFIVFVFSITTVSHHDCSHHEGASLSESEYEFQYAPEFNTNSAVNVGSGHGELKLDSGLGSGVCESCR</sequence>
<dbReference type="Proteomes" id="UP000316416">
    <property type="component" value="Chromosome"/>
</dbReference>
<evidence type="ECO:0000313" key="3">
    <source>
        <dbReference type="Proteomes" id="UP000316416"/>
    </source>
</evidence>
<evidence type="ECO:0000256" key="1">
    <source>
        <dbReference type="SAM" id="Phobius"/>
    </source>
</evidence>
<dbReference type="RefSeq" id="WP_142871583.1">
    <property type="nucleotide sequence ID" value="NZ_CP045503.2"/>
</dbReference>
<proteinExistence type="predicted"/>